<dbReference type="Gene3D" id="1.10.10.880">
    <property type="entry name" value="Anti sigma-E protein RseA, N-terminal domain"/>
    <property type="match status" value="1"/>
</dbReference>
<dbReference type="GO" id="GO:0016989">
    <property type="term" value="F:sigma factor antagonist activity"/>
    <property type="evidence" value="ECO:0007669"/>
    <property type="project" value="InterPro"/>
</dbReference>
<reference evidence="1 2" key="1">
    <citation type="submission" date="2019-03" db="EMBL/GenBank/DDBJ databases">
        <title>Genomic Encyclopedia of Archaeal and Bacterial Type Strains, Phase II (KMG-II): from individual species to whole genera.</title>
        <authorList>
            <person name="Goeker M."/>
        </authorList>
    </citation>
    <scope>NUCLEOTIDE SEQUENCE [LARGE SCALE GENOMIC DNA]</scope>
    <source>
        <strain evidence="1 2">DSM 15388</strain>
    </source>
</reference>
<dbReference type="RefSeq" id="WP_132702340.1">
    <property type="nucleotide sequence ID" value="NZ_SLZR01000012.1"/>
</dbReference>
<evidence type="ECO:0000313" key="2">
    <source>
        <dbReference type="Proteomes" id="UP000295793"/>
    </source>
</evidence>
<proteinExistence type="predicted"/>
<protein>
    <submittedName>
        <fullName evidence="1">Sigma-E factor negative regulatory protein RseA</fullName>
    </submittedName>
</protein>
<sequence length="169" mass="18627">MNKKANESFSAFLDGEASELDVQRMLKELDNNPEAFGQWHSLSKVKAVTQGDVLVDAAPKMASVEQPEEVKAPVVKSWRARIIQGSIAAGVALVVVGSFNLMQQEQAPEIPVVQVDVPVQTNQTLLAEQQLEAQERLEFYLREHAEQASFTSGHVVVPAEFNWQEVAGE</sequence>
<dbReference type="OrthoDB" id="5734981at2"/>
<keyword evidence="2" id="KW-1185">Reference proteome</keyword>
<organism evidence="1 2">
    <name type="scientific">Reinekea marinisedimentorum</name>
    <dbReference type="NCBI Taxonomy" id="230495"/>
    <lineage>
        <taxon>Bacteria</taxon>
        <taxon>Pseudomonadati</taxon>
        <taxon>Pseudomonadota</taxon>
        <taxon>Gammaproteobacteria</taxon>
        <taxon>Oceanospirillales</taxon>
        <taxon>Saccharospirillaceae</taxon>
        <taxon>Reinekea</taxon>
    </lineage>
</organism>
<evidence type="ECO:0000313" key="1">
    <source>
        <dbReference type="EMBL" id="TCS39802.1"/>
    </source>
</evidence>
<dbReference type="AlphaFoldDB" id="A0A4R3I2K1"/>
<comment type="caution">
    <text evidence="1">The sequence shown here is derived from an EMBL/GenBank/DDBJ whole genome shotgun (WGS) entry which is preliminary data.</text>
</comment>
<dbReference type="InterPro" id="IPR036147">
    <property type="entry name" value="Anti-sigma_E_RseA_N_sf"/>
</dbReference>
<dbReference type="EMBL" id="SLZR01000012">
    <property type="protein sequence ID" value="TCS39802.1"/>
    <property type="molecule type" value="Genomic_DNA"/>
</dbReference>
<name>A0A4R3I2K1_9GAMM</name>
<gene>
    <name evidence="1" type="ORF">BCF53_11287</name>
</gene>
<dbReference type="Proteomes" id="UP000295793">
    <property type="component" value="Unassembled WGS sequence"/>
</dbReference>
<accession>A0A4R3I2K1</accession>